<sequence length="253" mass="28768">MPTTHRTSAKTYNFYNMHGYYYVHAPKKNSSTKRKPSNFIKLDSDSKTGLHNDDIYIYGFTKPYSQVELASTRTTANEDGRFSLHLRNRLECYTNGNGTITLTSKQPTPSKTFSQKFKFTPTPDGSNGDEDDEPSEQKEPAGSRHSTISYTDNTPAFIELTPQMSKDGLMDTYQFIYGRTNPYATISLGECSTTADRKGKFVLELDQTLNKYSNGTNTITLHSKKPSCSKTFSRTYRFYNNPNVEEQDDEVDF</sequence>
<proteinExistence type="predicted"/>
<evidence type="ECO:0000256" key="1">
    <source>
        <dbReference type="SAM" id="MobiDB-lite"/>
    </source>
</evidence>
<dbReference type="EMBL" id="BJZI01000103">
    <property type="protein sequence ID" value="GEO68077.1"/>
    <property type="molecule type" value="Genomic_DNA"/>
</dbReference>
<evidence type="ECO:0000313" key="2">
    <source>
        <dbReference type="EMBL" id="GEO68077.1"/>
    </source>
</evidence>
<protein>
    <submittedName>
        <fullName evidence="2">Uncharacterized protein</fullName>
    </submittedName>
</protein>
<gene>
    <name evidence="2" type="ORF">LSP04_24960</name>
</gene>
<dbReference type="RefSeq" id="WP_162256140.1">
    <property type="nucleotide sequence ID" value="NZ_BJZI01000103.1"/>
</dbReference>
<name>A0ABQ0WSJ6_9LACO</name>
<organism evidence="2 3">
    <name type="scientific">Levilactobacillus spicheri</name>
    <dbReference type="NCBI Taxonomy" id="216463"/>
    <lineage>
        <taxon>Bacteria</taxon>
        <taxon>Bacillati</taxon>
        <taxon>Bacillota</taxon>
        <taxon>Bacilli</taxon>
        <taxon>Lactobacillales</taxon>
        <taxon>Lactobacillaceae</taxon>
        <taxon>Levilactobacillus</taxon>
    </lineage>
</organism>
<feature type="region of interest" description="Disordered" evidence="1">
    <location>
        <begin position="98"/>
        <end position="151"/>
    </location>
</feature>
<comment type="caution">
    <text evidence="2">The sequence shown here is derived from an EMBL/GenBank/DDBJ whole genome shotgun (WGS) entry which is preliminary data.</text>
</comment>
<accession>A0ABQ0WSJ6</accession>
<evidence type="ECO:0000313" key="3">
    <source>
        <dbReference type="Proteomes" id="UP000321691"/>
    </source>
</evidence>
<dbReference type="Proteomes" id="UP000321691">
    <property type="component" value="Unassembled WGS sequence"/>
</dbReference>
<keyword evidence="3" id="KW-1185">Reference proteome</keyword>
<reference evidence="2 3" key="1">
    <citation type="submission" date="2019-07" db="EMBL/GenBank/DDBJ databases">
        <title>Whole genome shotgun sequence of Lactobacillus spicheri NBRC 107155.</title>
        <authorList>
            <person name="Hosoyama A."/>
            <person name="Uohara A."/>
            <person name="Ohji S."/>
            <person name="Ichikawa N."/>
        </authorList>
    </citation>
    <scope>NUCLEOTIDE SEQUENCE [LARGE SCALE GENOMIC DNA]</scope>
    <source>
        <strain evidence="2 3">NBRC 107155</strain>
    </source>
</reference>
<feature type="compositionally biased region" description="Polar residues" evidence="1">
    <location>
        <begin position="98"/>
        <end position="117"/>
    </location>
</feature>